<accession>A0A2G3DUL4</accession>
<comment type="caution">
    <text evidence="1">The sequence shown here is derived from an EMBL/GenBank/DDBJ whole genome shotgun (WGS) entry which is preliminary data.</text>
</comment>
<evidence type="ECO:0000313" key="1">
    <source>
        <dbReference type="EMBL" id="PHU34641.1"/>
    </source>
</evidence>
<sequence>IQQVVNNEKTVENVIEFPTLESQDSLKSKKIITEQRDPYEKKYMFKSHKPEAETINQVISIEQPQWDVECER</sequence>
<evidence type="ECO:0000313" key="2">
    <source>
        <dbReference type="Proteomes" id="UP000225889"/>
    </source>
</evidence>
<feature type="non-terminal residue" evidence="1">
    <location>
        <position position="1"/>
    </location>
</feature>
<gene>
    <name evidence="1" type="ORF">CSX01_08750</name>
</gene>
<dbReference type="EMBL" id="PDYF01000014">
    <property type="protein sequence ID" value="PHU34641.1"/>
    <property type="molecule type" value="Genomic_DNA"/>
</dbReference>
<proteinExistence type="predicted"/>
<reference evidence="1 2" key="1">
    <citation type="submission" date="2017-10" db="EMBL/GenBank/DDBJ databases">
        <title>Resolving the taxonomy of Roseburia spp., Eubacterium rectale and Agathobacter spp. through phylogenomic analysis.</title>
        <authorList>
            <person name="Sheridan P.O."/>
            <person name="Walker A.W."/>
            <person name="Duncan S.H."/>
            <person name="Scott K.P."/>
            <person name="Toole P.W.O."/>
            <person name="Luis P."/>
            <person name="Flint H.J."/>
        </authorList>
    </citation>
    <scope>NUCLEOTIDE SEQUENCE [LARGE SCALE GENOMIC DNA]</scope>
    <source>
        <strain evidence="1 2">JK626</strain>
    </source>
</reference>
<dbReference type="RefSeq" id="WP_189270099.1">
    <property type="nucleotide sequence ID" value="NZ_PDYF01000014.1"/>
</dbReference>
<organism evidence="1 2">
    <name type="scientific">Pseudobutyrivibrio ruminis</name>
    <dbReference type="NCBI Taxonomy" id="46206"/>
    <lineage>
        <taxon>Bacteria</taxon>
        <taxon>Bacillati</taxon>
        <taxon>Bacillota</taxon>
        <taxon>Clostridia</taxon>
        <taxon>Lachnospirales</taxon>
        <taxon>Lachnospiraceae</taxon>
        <taxon>Pseudobutyrivibrio</taxon>
    </lineage>
</organism>
<reference evidence="1 2" key="2">
    <citation type="submission" date="2017-10" db="EMBL/GenBank/DDBJ databases">
        <authorList>
            <person name="Banno H."/>
            <person name="Chua N.-H."/>
        </authorList>
    </citation>
    <scope>NUCLEOTIDE SEQUENCE [LARGE SCALE GENOMIC DNA]</scope>
    <source>
        <strain evidence="1 2">JK626</strain>
    </source>
</reference>
<dbReference type="AlphaFoldDB" id="A0A2G3DUL4"/>
<name>A0A2G3DUL4_9FIRM</name>
<dbReference type="Proteomes" id="UP000225889">
    <property type="component" value="Unassembled WGS sequence"/>
</dbReference>
<protein>
    <submittedName>
        <fullName evidence="1">Uncharacterized protein</fullName>
    </submittedName>
</protein>